<evidence type="ECO:0000313" key="9">
    <source>
        <dbReference type="EnsemblMetazoa" id="SMAR010186-PA"/>
    </source>
</evidence>
<name>T1J8Z6_STRMM</name>
<dbReference type="AlphaFoldDB" id="T1J8Z6"/>
<evidence type="ECO:0000256" key="7">
    <source>
        <dbReference type="SAM" id="SignalP"/>
    </source>
</evidence>
<dbReference type="GO" id="GO:0035251">
    <property type="term" value="F:UDP-glucosyltransferase activity"/>
    <property type="evidence" value="ECO:0007669"/>
    <property type="project" value="TreeGrafter"/>
</dbReference>
<keyword evidence="5" id="KW-0808">Transferase</keyword>
<evidence type="ECO:0000259" key="8">
    <source>
        <dbReference type="SMART" id="SM00672"/>
    </source>
</evidence>
<dbReference type="PANTHER" id="PTHR12203:SF35">
    <property type="entry name" value="PROTEIN O-GLUCOSYLTRANSFERASE 1"/>
    <property type="match status" value="1"/>
</dbReference>
<dbReference type="Proteomes" id="UP000014500">
    <property type="component" value="Unassembled WGS sequence"/>
</dbReference>
<feature type="chain" id="PRO_5004580046" description="Glycosyl transferase CAP10 domain-containing protein" evidence="7">
    <location>
        <begin position="23"/>
        <end position="407"/>
    </location>
</feature>
<dbReference type="GO" id="GO:0035252">
    <property type="term" value="F:UDP-xylosyltransferase activity"/>
    <property type="evidence" value="ECO:0007669"/>
    <property type="project" value="TreeGrafter"/>
</dbReference>
<evidence type="ECO:0000256" key="4">
    <source>
        <dbReference type="ARBA" id="ARBA00022676"/>
    </source>
</evidence>
<dbReference type="HOGENOM" id="CLU_041919_1_0_1"/>
<evidence type="ECO:0000256" key="3">
    <source>
        <dbReference type="ARBA" id="ARBA00010118"/>
    </source>
</evidence>
<dbReference type="PANTHER" id="PTHR12203">
    <property type="entry name" value="KDEL LYS-ASP-GLU-LEU CONTAINING - RELATED"/>
    <property type="match status" value="1"/>
</dbReference>
<dbReference type="InterPro" id="IPR051091">
    <property type="entry name" value="O-Glucosyltr/Glycosyltrsf_90"/>
</dbReference>
<dbReference type="OMA" id="EDDCMFP"/>
<dbReference type="PhylomeDB" id="T1J8Z6"/>
<dbReference type="GO" id="GO:0045747">
    <property type="term" value="P:positive regulation of Notch signaling pathway"/>
    <property type="evidence" value="ECO:0007669"/>
    <property type="project" value="TreeGrafter"/>
</dbReference>
<organism evidence="9 10">
    <name type="scientific">Strigamia maritima</name>
    <name type="common">European centipede</name>
    <name type="synonym">Geophilus maritimus</name>
    <dbReference type="NCBI Taxonomy" id="126957"/>
    <lineage>
        <taxon>Eukaryota</taxon>
        <taxon>Metazoa</taxon>
        <taxon>Ecdysozoa</taxon>
        <taxon>Arthropoda</taxon>
        <taxon>Myriapoda</taxon>
        <taxon>Chilopoda</taxon>
        <taxon>Pleurostigmophora</taxon>
        <taxon>Geophilomorpha</taxon>
        <taxon>Linotaeniidae</taxon>
        <taxon>Strigamia</taxon>
    </lineage>
</organism>
<dbReference type="EnsemblMetazoa" id="SMAR010186-RA">
    <property type="protein sequence ID" value="SMAR010186-PA"/>
    <property type="gene ID" value="SMAR010186"/>
</dbReference>
<keyword evidence="4" id="KW-0328">Glycosyltransferase</keyword>
<evidence type="ECO:0000256" key="2">
    <source>
        <dbReference type="ARBA" id="ARBA00004922"/>
    </source>
</evidence>
<keyword evidence="10" id="KW-1185">Reference proteome</keyword>
<evidence type="ECO:0000313" key="10">
    <source>
        <dbReference type="Proteomes" id="UP000014500"/>
    </source>
</evidence>
<sequence>MVPRRLRTIIFLAVLVLSSSLGSEEETCNLNAGSESTCDGISKYNNADWSDHLTDVEFALANYKSCEHRNCSCFEKTLDADLSPWHETGIGKEQIDQTKQFGTFYQIIDHKLYRQKDCLFAFRCSGVEYFLLRILDGLPDVEFVLNTRDWPQSPKQWKQMPIFSFSKTADYWDILYPAWSFWEGGPAISIYPTGLGRWDQHRKSISKAAEKWPWSNKTKKAFFRGSRTSPERDSLILLSRANPDLADAKYTRNQAWKSDADTLYEQPASEMSLEEHCQYKYLFNFRGVAASFRLKHLFLCKSLVFHVGDEWDEFFYPLLKPWVHYIPVKSGHKSSDLESLLQFAKRNDAKMQKIAQNGFDAIWTHVTMENVECYWQQLIRRFSHLQTYKKRRDSSLEEIKRKREIKK</sequence>
<comment type="subcellular location">
    <subcellularLocation>
        <location evidence="1">Endoplasmic reticulum lumen</location>
    </subcellularLocation>
</comment>
<dbReference type="GO" id="GO:0005788">
    <property type="term" value="C:endoplasmic reticulum lumen"/>
    <property type="evidence" value="ECO:0007669"/>
    <property type="project" value="UniProtKB-SubCell"/>
</dbReference>
<evidence type="ECO:0000256" key="1">
    <source>
        <dbReference type="ARBA" id="ARBA00004319"/>
    </source>
</evidence>
<feature type="domain" description="Glycosyl transferase CAP10" evidence="8">
    <location>
        <begin position="137"/>
        <end position="389"/>
    </location>
</feature>
<protein>
    <recommendedName>
        <fullName evidence="8">Glycosyl transferase CAP10 domain-containing protein</fullName>
    </recommendedName>
</protein>
<dbReference type="Pfam" id="PF05686">
    <property type="entry name" value="Glyco_transf_90"/>
    <property type="match status" value="1"/>
</dbReference>
<dbReference type="InterPro" id="IPR006598">
    <property type="entry name" value="CAP10"/>
</dbReference>
<dbReference type="SMART" id="SM00672">
    <property type="entry name" value="CAP10"/>
    <property type="match status" value="1"/>
</dbReference>
<dbReference type="GO" id="GO:0006493">
    <property type="term" value="P:protein O-linked glycosylation"/>
    <property type="evidence" value="ECO:0007669"/>
    <property type="project" value="TreeGrafter"/>
</dbReference>
<feature type="signal peptide" evidence="7">
    <location>
        <begin position="1"/>
        <end position="22"/>
    </location>
</feature>
<dbReference type="eggNOG" id="KOG2458">
    <property type="taxonomic scope" value="Eukaryota"/>
</dbReference>
<dbReference type="STRING" id="126957.T1J8Z6"/>
<accession>T1J8Z6</accession>
<reference evidence="9" key="2">
    <citation type="submission" date="2015-02" db="UniProtKB">
        <authorList>
            <consortium name="EnsemblMetazoa"/>
        </authorList>
    </citation>
    <scope>IDENTIFICATION</scope>
</reference>
<comment type="function">
    <text evidence="6">Protein O-glucosyltransferase. Catalyzes the reaction that attaches glucose through an O-glycosidic linkage to a conserved serine residue found in the consensus sequence C-X-S-X-[PA]-C in epidermal growth factor-like repeats. Regulates Notch signaling by glucosylating Notch in the ER, glucosylation is required for the correct folding and cleavage of Notch.</text>
</comment>
<evidence type="ECO:0000256" key="6">
    <source>
        <dbReference type="ARBA" id="ARBA00045690"/>
    </source>
</evidence>
<comment type="pathway">
    <text evidence="2">Protein modification; protein glycosylation.</text>
</comment>
<keyword evidence="7" id="KW-0732">Signal</keyword>
<comment type="similarity">
    <text evidence="3">Belongs to the glycosyltransferase 90 family.</text>
</comment>
<proteinExistence type="inferred from homology"/>
<dbReference type="EMBL" id="JH431968">
    <property type="status" value="NOT_ANNOTATED_CDS"/>
    <property type="molecule type" value="Genomic_DNA"/>
</dbReference>
<evidence type="ECO:0000256" key="5">
    <source>
        <dbReference type="ARBA" id="ARBA00022679"/>
    </source>
</evidence>
<reference evidence="10" key="1">
    <citation type="submission" date="2011-05" db="EMBL/GenBank/DDBJ databases">
        <authorList>
            <person name="Richards S.R."/>
            <person name="Qu J."/>
            <person name="Jiang H."/>
            <person name="Jhangiani S.N."/>
            <person name="Agravi P."/>
            <person name="Goodspeed R."/>
            <person name="Gross S."/>
            <person name="Mandapat C."/>
            <person name="Jackson L."/>
            <person name="Mathew T."/>
            <person name="Pu L."/>
            <person name="Thornton R."/>
            <person name="Saada N."/>
            <person name="Wilczek-Boney K.B."/>
            <person name="Lee S."/>
            <person name="Kovar C."/>
            <person name="Wu Y."/>
            <person name="Scherer S.E."/>
            <person name="Worley K.C."/>
            <person name="Muzny D.M."/>
            <person name="Gibbs R."/>
        </authorList>
    </citation>
    <scope>NUCLEOTIDE SEQUENCE</scope>
    <source>
        <strain evidence="10">Brora</strain>
    </source>
</reference>